<dbReference type="InterPro" id="IPR001645">
    <property type="entry name" value="Folylpolyglutamate_synth"/>
</dbReference>
<evidence type="ECO:0000256" key="5">
    <source>
        <dbReference type="ARBA" id="ARBA00022723"/>
    </source>
</evidence>
<sequence length="435" mass="47151">MTYEEALTYLEDTSSFGIKPGLERIRALLQALGNPERDYKIIHVTGTNGKGSVTTYISYALFTSGLRVGRFTSPHLESYTERIEINDVQISKDAFGNLIDCVRQGVDKIIADGVEPPTQFEILTAAAFLFFKEQGVDYAVVEAGLGGLLDSTNVVTPVVSVITNVTLDHQAYCGNTVEEIAKHKAGIIKEGVPVVTAAQEGPLKVIEETAEEKHAPLYVFNKKFGIDSRSVVPGGQLITVSAIGAPPAMLFTTMAGIHQSVNLACALQAVRLVMEHDDAISEETMREGFARATWAGRFEIKKTLDRTFIFDGAHNAAGAESFGMTYHELFGDTPKTMVMAILSDKDEMGIIHEVVKPKDTVIAVAAPTPRTEVPEKLVETVRQCVKGVVAQTEDSVSSALDLALQSTQDGDIIVVCGSLYILGEARGWLQNRMSH</sequence>
<dbReference type="PIRSF" id="PIRSF001563">
    <property type="entry name" value="Folylpolyglu_synth"/>
    <property type="match status" value="1"/>
</dbReference>
<dbReference type="FunFam" id="3.40.1190.10:FF:000011">
    <property type="entry name" value="Folylpolyglutamate synthase/dihydrofolate synthase"/>
    <property type="match status" value="1"/>
</dbReference>
<keyword evidence="7 11" id="KW-0067">ATP-binding</keyword>
<keyword evidence="4 11" id="KW-0436">Ligase</keyword>
<feature type="domain" description="Mur ligase C-terminal" evidence="12">
    <location>
        <begin position="296"/>
        <end position="418"/>
    </location>
</feature>
<keyword evidence="5" id="KW-0479">Metal-binding</keyword>
<dbReference type="InterPro" id="IPR036615">
    <property type="entry name" value="Mur_ligase_C_dom_sf"/>
</dbReference>
<keyword evidence="6 11" id="KW-0547">Nucleotide-binding</keyword>
<dbReference type="Pfam" id="PF08245">
    <property type="entry name" value="Mur_ligase_M"/>
    <property type="match status" value="1"/>
</dbReference>
<evidence type="ECO:0000256" key="4">
    <source>
        <dbReference type="ARBA" id="ARBA00022598"/>
    </source>
</evidence>
<evidence type="ECO:0000256" key="9">
    <source>
        <dbReference type="ARBA" id="ARBA00030592"/>
    </source>
</evidence>
<dbReference type="InterPro" id="IPR036565">
    <property type="entry name" value="Mur-like_cat_sf"/>
</dbReference>
<protein>
    <recommendedName>
        <fullName evidence="3">tetrahydrofolate synthase</fullName>
        <ecNumber evidence="3">6.3.2.17</ecNumber>
    </recommendedName>
    <alternativeName>
        <fullName evidence="9">Tetrahydrofolylpolyglutamate synthase</fullName>
    </alternativeName>
</protein>
<reference evidence="14 15" key="1">
    <citation type="submission" date="2016-01" db="EMBL/GenBank/DDBJ databases">
        <authorList>
            <person name="Oliw E.H."/>
        </authorList>
    </citation>
    <scope>NUCLEOTIDE SEQUENCE [LARGE SCALE GENOMIC DNA]</scope>
    <source>
        <strain evidence="14 15">CMW7756B</strain>
    </source>
</reference>
<comment type="cofactor">
    <cofactor evidence="1">
        <name>Mg(2+)</name>
        <dbReference type="ChEBI" id="CHEBI:18420"/>
    </cofactor>
</comment>
<dbReference type="EC" id="6.3.2.17" evidence="3"/>
<evidence type="ECO:0000256" key="1">
    <source>
        <dbReference type="ARBA" id="ARBA00001946"/>
    </source>
</evidence>
<dbReference type="EMBL" id="LRQT01000096">
    <property type="protein sequence ID" value="KXA62253.1"/>
    <property type="molecule type" value="Genomic_DNA"/>
</dbReference>
<dbReference type="PANTHER" id="PTHR11136">
    <property type="entry name" value="FOLYLPOLYGLUTAMATE SYNTHASE-RELATED"/>
    <property type="match status" value="1"/>
</dbReference>
<evidence type="ECO:0000256" key="7">
    <source>
        <dbReference type="ARBA" id="ARBA00022840"/>
    </source>
</evidence>
<comment type="catalytic activity">
    <reaction evidence="10">
        <text>(6S)-5,6,7,8-tetrahydrofolyl-(gamma-L-Glu)(n) + L-glutamate + ATP = (6S)-5,6,7,8-tetrahydrofolyl-(gamma-L-Glu)(n+1) + ADP + phosphate + H(+)</text>
        <dbReference type="Rhea" id="RHEA:10580"/>
        <dbReference type="Rhea" id="RHEA-COMP:14738"/>
        <dbReference type="Rhea" id="RHEA-COMP:14740"/>
        <dbReference type="ChEBI" id="CHEBI:15378"/>
        <dbReference type="ChEBI" id="CHEBI:29985"/>
        <dbReference type="ChEBI" id="CHEBI:30616"/>
        <dbReference type="ChEBI" id="CHEBI:43474"/>
        <dbReference type="ChEBI" id="CHEBI:141005"/>
        <dbReference type="ChEBI" id="CHEBI:456216"/>
        <dbReference type="EC" id="6.3.2.17"/>
    </reaction>
</comment>
<keyword evidence="8" id="KW-0460">Magnesium</keyword>
<dbReference type="Gene3D" id="3.90.190.20">
    <property type="entry name" value="Mur ligase, C-terminal domain"/>
    <property type="match status" value="1"/>
</dbReference>
<evidence type="ECO:0000313" key="14">
    <source>
        <dbReference type="EMBL" id="KXA62253.1"/>
    </source>
</evidence>
<gene>
    <name evidence="14" type="ORF">HMPREF3233_01727</name>
</gene>
<dbReference type="GO" id="GO:0004326">
    <property type="term" value="F:tetrahydrofolylpolyglutamate synthase activity"/>
    <property type="evidence" value="ECO:0007669"/>
    <property type="project" value="UniProtKB-EC"/>
</dbReference>
<dbReference type="GO" id="GO:0005737">
    <property type="term" value="C:cytoplasm"/>
    <property type="evidence" value="ECO:0007669"/>
    <property type="project" value="TreeGrafter"/>
</dbReference>
<proteinExistence type="inferred from homology"/>
<dbReference type="Gene3D" id="3.40.1190.10">
    <property type="entry name" value="Mur-like, catalytic domain"/>
    <property type="match status" value="1"/>
</dbReference>
<comment type="similarity">
    <text evidence="2 11">Belongs to the folylpolyglutamate synthase family.</text>
</comment>
<dbReference type="PANTHER" id="PTHR11136:SF0">
    <property type="entry name" value="DIHYDROFOLATE SYNTHETASE-RELATED"/>
    <property type="match status" value="1"/>
</dbReference>
<evidence type="ECO:0000259" key="13">
    <source>
        <dbReference type="Pfam" id="PF08245"/>
    </source>
</evidence>
<organism evidence="14">
    <name type="scientific">Veillonella atypica</name>
    <dbReference type="NCBI Taxonomy" id="39777"/>
    <lineage>
        <taxon>Bacteria</taxon>
        <taxon>Bacillati</taxon>
        <taxon>Bacillota</taxon>
        <taxon>Negativicutes</taxon>
        <taxon>Veillonellales</taxon>
        <taxon>Veillonellaceae</taxon>
        <taxon>Veillonella</taxon>
    </lineage>
</organism>
<dbReference type="SUPFAM" id="SSF53623">
    <property type="entry name" value="MurD-like peptide ligases, catalytic domain"/>
    <property type="match status" value="1"/>
</dbReference>
<evidence type="ECO:0000259" key="12">
    <source>
        <dbReference type="Pfam" id="PF02875"/>
    </source>
</evidence>
<dbReference type="InterPro" id="IPR013221">
    <property type="entry name" value="Mur_ligase_cen"/>
</dbReference>
<name>A0A133S1M0_9FIRM</name>
<dbReference type="Pfam" id="PF02875">
    <property type="entry name" value="Mur_ligase_C"/>
    <property type="match status" value="1"/>
</dbReference>
<dbReference type="PATRIC" id="fig|39777.7.peg.1691"/>
<feature type="domain" description="Mur ligase central" evidence="13">
    <location>
        <begin position="44"/>
        <end position="269"/>
    </location>
</feature>
<dbReference type="STRING" id="39777.B7L28_06300"/>
<dbReference type="SUPFAM" id="SSF53244">
    <property type="entry name" value="MurD-like peptide ligases, peptide-binding domain"/>
    <property type="match status" value="1"/>
</dbReference>
<dbReference type="GO" id="GO:0005524">
    <property type="term" value="F:ATP binding"/>
    <property type="evidence" value="ECO:0007669"/>
    <property type="project" value="UniProtKB-KW"/>
</dbReference>
<dbReference type="GO" id="GO:0046872">
    <property type="term" value="F:metal ion binding"/>
    <property type="evidence" value="ECO:0007669"/>
    <property type="project" value="UniProtKB-KW"/>
</dbReference>
<dbReference type="RefSeq" id="WP_060807896.1">
    <property type="nucleotide sequence ID" value="NZ_KQ958122.1"/>
</dbReference>
<accession>A0A133S1M0</accession>
<dbReference type="NCBIfam" id="TIGR01499">
    <property type="entry name" value="folC"/>
    <property type="match status" value="1"/>
</dbReference>
<evidence type="ECO:0000256" key="3">
    <source>
        <dbReference type="ARBA" id="ARBA00013025"/>
    </source>
</evidence>
<dbReference type="AlphaFoldDB" id="A0A133S1M0"/>
<evidence type="ECO:0000313" key="15">
    <source>
        <dbReference type="Proteomes" id="UP000070226"/>
    </source>
</evidence>
<evidence type="ECO:0000256" key="6">
    <source>
        <dbReference type="ARBA" id="ARBA00022741"/>
    </source>
</evidence>
<dbReference type="PROSITE" id="PS01012">
    <property type="entry name" value="FOLYLPOLYGLU_SYNT_2"/>
    <property type="match status" value="1"/>
</dbReference>
<evidence type="ECO:0000256" key="8">
    <source>
        <dbReference type="ARBA" id="ARBA00022842"/>
    </source>
</evidence>
<dbReference type="GO" id="GO:0008841">
    <property type="term" value="F:dihydrofolate synthase activity"/>
    <property type="evidence" value="ECO:0007669"/>
    <property type="project" value="TreeGrafter"/>
</dbReference>
<dbReference type="InterPro" id="IPR018109">
    <property type="entry name" value="Folylpolyglutamate_synth_CS"/>
</dbReference>
<dbReference type="Proteomes" id="UP000070226">
    <property type="component" value="Unassembled WGS sequence"/>
</dbReference>
<evidence type="ECO:0000256" key="2">
    <source>
        <dbReference type="ARBA" id="ARBA00008276"/>
    </source>
</evidence>
<comment type="caution">
    <text evidence="14">The sequence shown here is derived from an EMBL/GenBank/DDBJ whole genome shotgun (WGS) entry which is preliminary data.</text>
</comment>
<evidence type="ECO:0000256" key="11">
    <source>
        <dbReference type="PIRNR" id="PIRNR001563"/>
    </source>
</evidence>
<evidence type="ECO:0000256" key="10">
    <source>
        <dbReference type="ARBA" id="ARBA00047493"/>
    </source>
</evidence>
<dbReference type="InterPro" id="IPR004101">
    <property type="entry name" value="Mur_ligase_C"/>
</dbReference>